<protein>
    <submittedName>
        <fullName evidence="1">Uncharacterized protein</fullName>
    </submittedName>
</protein>
<reference evidence="1" key="2">
    <citation type="journal article" date="2022" name="New Phytol.">
        <title>Evolutionary transition to the ectomycorrhizal habit in the genomes of a hyperdiverse lineage of mushroom-forming fungi.</title>
        <authorList>
            <person name="Looney B."/>
            <person name="Miyauchi S."/>
            <person name="Morin E."/>
            <person name="Drula E."/>
            <person name="Courty P.E."/>
            <person name="Kohler A."/>
            <person name="Kuo A."/>
            <person name="LaButti K."/>
            <person name="Pangilinan J."/>
            <person name="Lipzen A."/>
            <person name="Riley R."/>
            <person name="Andreopoulos W."/>
            <person name="He G."/>
            <person name="Johnson J."/>
            <person name="Nolan M."/>
            <person name="Tritt A."/>
            <person name="Barry K.W."/>
            <person name="Grigoriev I.V."/>
            <person name="Nagy L.G."/>
            <person name="Hibbett D."/>
            <person name="Henrissat B."/>
            <person name="Matheny P.B."/>
            <person name="Labbe J."/>
            <person name="Martin F.M."/>
        </authorList>
    </citation>
    <scope>NUCLEOTIDE SEQUENCE</scope>
    <source>
        <strain evidence="1">HHB10654</strain>
    </source>
</reference>
<evidence type="ECO:0000313" key="2">
    <source>
        <dbReference type="Proteomes" id="UP000814140"/>
    </source>
</evidence>
<evidence type="ECO:0000313" key="1">
    <source>
        <dbReference type="EMBL" id="KAI0055261.1"/>
    </source>
</evidence>
<dbReference type="Proteomes" id="UP000814140">
    <property type="component" value="Unassembled WGS sequence"/>
</dbReference>
<reference evidence="1" key="1">
    <citation type="submission" date="2021-03" db="EMBL/GenBank/DDBJ databases">
        <authorList>
            <consortium name="DOE Joint Genome Institute"/>
            <person name="Ahrendt S."/>
            <person name="Looney B.P."/>
            <person name="Miyauchi S."/>
            <person name="Morin E."/>
            <person name="Drula E."/>
            <person name="Courty P.E."/>
            <person name="Chicoki N."/>
            <person name="Fauchery L."/>
            <person name="Kohler A."/>
            <person name="Kuo A."/>
            <person name="Labutti K."/>
            <person name="Pangilinan J."/>
            <person name="Lipzen A."/>
            <person name="Riley R."/>
            <person name="Andreopoulos W."/>
            <person name="He G."/>
            <person name="Johnson J."/>
            <person name="Barry K.W."/>
            <person name="Grigoriev I.V."/>
            <person name="Nagy L."/>
            <person name="Hibbett D."/>
            <person name="Henrissat B."/>
            <person name="Matheny P.B."/>
            <person name="Labbe J."/>
            <person name="Martin F."/>
        </authorList>
    </citation>
    <scope>NUCLEOTIDE SEQUENCE</scope>
    <source>
        <strain evidence="1">HHB10654</strain>
    </source>
</reference>
<sequence>MKGMEEVVLKAMAFSAHWPTAQQFPTLTHSPDGGRQLEFFVNVFMPALSTLHMFGVPPTPHLVNQANEVWRRTSNTNPPPMPNGDVTRENIFIEACRRLCVYVKDAMDVPRATCALLSSGAALEILLSHPRYAAYGRRLCATSYLNVPRACQAISAVRAAGSTGNPYPLFSRARLQTYLLTGSDITLCDIHPQEPVFTNSMYTAPYTGYSGGGGGFSESGHTHFM</sequence>
<keyword evidence="2" id="KW-1185">Reference proteome</keyword>
<gene>
    <name evidence="1" type="ORF">BV25DRAFT_234654</name>
</gene>
<name>A0ACB8SHK8_9AGAM</name>
<dbReference type="EMBL" id="MU277301">
    <property type="protein sequence ID" value="KAI0055261.1"/>
    <property type="molecule type" value="Genomic_DNA"/>
</dbReference>
<proteinExistence type="predicted"/>
<comment type="caution">
    <text evidence="1">The sequence shown here is derived from an EMBL/GenBank/DDBJ whole genome shotgun (WGS) entry which is preliminary data.</text>
</comment>
<accession>A0ACB8SHK8</accession>
<organism evidence="1 2">
    <name type="scientific">Artomyces pyxidatus</name>
    <dbReference type="NCBI Taxonomy" id="48021"/>
    <lineage>
        <taxon>Eukaryota</taxon>
        <taxon>Fungi</taxon>
        <taxon>Dikarya</taxon>
        <taxon>Basidiomycota</taxon>
        <taxon>Agaricomycotina</taxon>
        <taxon>Agaricomycetes</taxon>
        <taxon>Russulales</taxon>
        <taxon>Auriscalpiaceae</taxon>
        <taxon>Artomyces</taxon>
    </lineage>
</organism>